<dbReference type="PANTHER" id="PTHR32196">
    <property type="entry name" value="ABC TRANSPORTER PERMEASE PROTEIN YPHD-RELATED-RELATED"/>
    <property type="match status" value="1"/>
</dbReference>
<evidence type="ECO:0000256" key="2">
    <source>
        <dbReference type="ARBA" id="ARBA00022448"/>
    </source>
</evidence>
<dbReference type="EMBL" id="UINC01036289">
    <property type="protein sequence ID" value="SVB30024.1"/>
    <property type="molecule type" value="Genomic_DNA"/>
</dbReference>
<evidence type="ECO:0000256" key="3">
    <source>
        <dbReference type="ARBA" id="ARBA00022475"/>
    </source>
</evidence>
<dbReference type="Pfam" id="PF02653">
    <property type="entry name" value="BPD_transp_2"/>
    <property type="match status" value="1"/>
</dbReference>
<evidence type="ECO:0000256" key="5">
    <source>
        <dbReference type="ARBA" id="ARBA00022692"/>
    </source>
</evidence>
<sequence length="208" mass="22382">LPSLVVTLAMLIGFRGLARVMVEDRGITDFPEWFDALGQQPLVGPFPLSLIIFFGLIIIAIIVLQFSGFGRFVYVIGNNREVARYSGINVLRVKMILFVASGVISALAGLLFAARVGAVRGDVALGFELDIITMVLLGGVSIFGGSGTIFGVILSILIVLNLRNGMALANITGHIQTGVIGVLLIISVLIPNIQRTLRSVWIRRYMGD</sequence>
<dbReference type="AlphaFoldDB" id="A0A382CW25"/>
<gene>
    <name evidence="9" type="ORF">METZ01_LOCUS182878</name>
</gene>
<evidence type="ECO:0008006" key="10">
    <source>
        <dbReference type="Google" id="ProtNLM"/>
    </source>
</evidence>
<keyword evidence="7 8" id="KW-0472">Membrane</keyword>
<feature type="non-terminal residue" evidence="9">
    <location>
        <position position="1"/>
    </location>
</feature>
<evidence type="ECO:0000256" key="4">
    <source>
        <dbReference type="ARBA" id="ARBA00022519"/>
    </source>
</evidence>
<dbReference type="GO" id="GO:0005886">
    <property type="term" value="C:plasma membrane"/>
    <property type="evidence" value="ECO:0007669"/>
    <property type="project" value="UniProtKB-SubCell"/>
</dbReference>
<accession>A0A382CW25</accession>
<evidence type="ECO:0000256" key="1">
    <source>
        <dbReference type="ARBA" id="ARBA00004651"/>
    </source>
</evidence>
<evidence type="ECO:0000256" key="8">
    <source>
        <dbReference type="SAM" id="Phobius"/>
    </source>
</evidence>
<comment type="subcellular location">
    <subcellularLocation>
        <location evidence="1">Cell membrane</location>
        <topology evidence="1">Multi-pass membrane protein</topology>
    </subcellularLocation>
</comment>
<keyword evidence="5 8" id="KW-0812">Transmembrane</keyword>
<organism evidence="9">
    <name type="scientific">marine metagenome</name>
    <dbReference type="NCBI Taxonomy" id="408172"/>
    <lineage>
        <taxon>unclassified sequences</taxon>
        <taxon>metagenomes</taxon>
        <taxon>ecological metagenomes</taxon>
    </lineage>
</organism>
<feature type="transmembrane region" description="Helical" evidence="8">
    <location>
        <begin position="42"/>
        <end position="74"/>
    </location>
</feature>
<dbReference type="PANTHER" id="PTHR32196:SF71">
    <property type="entry name" value="AUTOINDUCER 2 IMPORT SYSTEM PERMEASE PROTEIN LSRD"/>
    <property type="match status" value="1"/>
</dbReference>
<feature type="transmembrane region" description="Helical" evidence="8">
    <location>
        <begin position="95"/>
        <end position="114"/>
    </location>
</feature>
<evidence type="ECO:0000256" key="7">
    <source>
        <dbReference type="ARBA" id="ARBA00023136"/>
    </source>
</evidence>
<dbReference type="GO" id="GO:0022857">
    <property type="term" value="F:transmembrane transporter activity"/>
    <property type="evidence" value="ECO:0007669"/>
    <property type="project" value="InterPro"/>
</dbReference>
<keyword evidence="6 8" id="KW-1133">Transmembrane helix</keyword>
<reference evidence="9" key="1">
    <citation type="submission" date="2018-05" db="EMBL/GenBank/DDBJ databases">
        <authorList>
            <person name="Lanie J.A."/>
            <person name="Ng W.-L."/>
            <person name="Kazmierczak K.M."/>
            <person name="Andrzejewski T.M."/>
            <person name="Davidsen T.M."/>
            <person name="Wayne K.J."/>
            <person name="Tettelin H."/>
            <person name="Glass J.I."/>
            <person name="Rusch D."/>
            <person name="Podicherti R."/>
            <person name="Tsui H.-C.T."/>
            <person name="Winkler M.E."/>
        </authorList>
    </citation>
    <scope>NUCLEOTIDE SEQUENCE</scope>
</reference>
<dbReference type="CDD" id="cd06579">
    <property type="entry name" value="TM_PBP1_transp_AraH_like"/>
    <property type="match status" value="1"/>
</dbReference>
<keyword evidence="2" id="KW-0813">Transport</keyword>
<name>A0A382CW25_9ZZZZ</name>
<keyword evidence="4" id="KW-0997">Cell inner membrane</keyword>
<protein>
    <recommendedName>
        <fullName evidence="10">ABC transporter permease</fullName>
    </recommendedName>
</protein>
<feature type="transmembrane region" description="Helical" evidence="8">
    <location>
        <begin position="167"/>
        <end position="190"/>
    </location>
</feature>
<keyword evidence="3" id="KW-1003">Cell membrane</keyword>
<feature type="transmembrane region" description="Helical" evidence="8">
    <location>
        <begin position="134"/>
        <end position="160"/>
    </location>
</feature>
<proteinExistence type="predicted"/>
<dbReference type="InterPro" id="IPR001851">
    <property type="entry name" value="ABC_transp_permease"/>
</dbReference>
<evidence type="ECO:0000256" key="6">
    <source>
        <dbReference type="ARBA" id="ARBA00022989"/>
    </source>
</evidence>
<evidence type="ECO:0000313" key="9">
    <source>
        <dbReference type="EMBL" id="SVB30024.1"/>
    </source>
</evidence>